<evidence type="ECO:0000256" key="3">
    <source>
        <dbReference type="ARBA" id="ARBA00022801"/>
    </source>
</evidence>
<dbReference type="PROSITE" id="PS50106">
    <property type="entry name" value="PDZ"/>
    <property type="match status" value="1"/>
</dbReference>
<dbReference type="InterPro" id="IPR029045">
    <property type="entry name" value="ClpP/crotonase-like_dom_sf"/>
</dbReference>
<dbReference type="Gene3D" id="1.10.101.10">
    <property type="entry name" value="PGBD-like superfamily/PGBD"/>
    <property type="match status" value="1"/>
</dbReference>
<dbReference type="AlphaFoldDB" id="A0A0R2CM00"/>
<comment type="caution">
    <text evidence="8">The sequence shown here is derived from an EMBL/GenBank/DDBJ whole genome shotgun (WGS) entry which is preliminary data.</text>
</comment>
<dbReference type="Gene3D" id="3.30.750.44">
    <property type="match status" value="1"/>
</dbReference>
<dbReference type="NCBIfam" id="TIGR00225">
    <property type="entry name" value="prc"/>
    <property type="match status" value="1"/>
</dbReference>
<dbReference type="Pfam" id="PF01471">
    <property type="entry name" value="PG_binding_1"/>
    <property type="match status" value="1"/>
</dbReference>
<feature type="domain" description="PDZ" evidence="7">
    <location>
        <begin position="103"/>
        <end position="171"/>
    </location>
</feature>
<dbReference type="Gene3D" id="2.30.42.10">
    <property type="match status" value="1"/>
</dbReference>
<accession>A0A0R2CM00</accession>
<dbReference type="InterPro" id="IPR004447">
    <property type="entry name" value="Peptidase_S41A"/>
</dbReference>
<dbReference type="Proteomes" id="UP000051131">
    <property type="component" value="Unassembled WGS sequence"/>
</dbReference>
<dbReference type="Pfam" id="PF22694">
    <property type="entry name" value="CtpB_N-like"/>
    <property type="match status" value="1"/>
</dbReference>
<organism evidence="8 9">
    <name type="scientific">Liquorilactobacillus cacaonum DSM 21116</name>
    <dbReference type="NCBI Taxonomy" id="1423729"/>
    <lineage>
        <taxon>Bacteria</taxon>
        <taxon>Bacillati</taxon>
        <taxon>Bacillota</taxon>
        <taxon>Bacilli</taxon>
        <taxon>Lactobacillales</taxon>
        <taxon>Lactobacillaceae</taxon>
        <taxon>Liquorilactobacillus</taxon>
    </lineage>
</organism>
<proteinExistence type="inferred from homology"/>
<evidence type="ECO:0000256" key="6">
    <source>
        <dbReference type="SAM" id="Phobius"/>
    </source>
</evidence>
<dbReference type="InterPro" id="IPR036366">
    <property type="entry name" value="PGBDSf"/>
</dbReference>
<dbReference type="GO" id="GO:0030288">
    <property type="term" value="C:outer membrane-bounded periplasmic space"/>
    <property type="evidence" value="ECO:0007669"/>
    <property type="project" value="TreeGrafter"/>
</dbReference>
<dbReference type="RefSeq" id="WP_057829192.1">
    <property type="nucleotide sequence ID" value="NZ_AYZE01000014.1"/>
</dbReference>
<evidence type="ECO:0000256" key="1">
    <source>
        <dbReference type="ARBA" id="ARBA00009179"/>
    </source>
</evidence>
<gene>
    <name evidence="8" type="ORF">FC80_GL000976</name>
</gene>
<protein>
    <submittedName>
        <fullName evidence="8">Carboxy-terminal processing protease</fullName>
    </submittedName>
</protein>
<keyword evidence="4 5" id="KW-0720">Serine protease</keyword>
<feature type="transmembrane region" description="Helical" evidence="6">
    <location>
        <begin position="20"/>
        <end position="41"/>
    </location>
</feature>
<dbReference type="InterPro" id="IPR036365">
    <property type="entry name" value="PGBD-like_sf"/>
</dbReference>
<sequence length="482" mass="52566">MEKKDKTNKIKKNKRKYNLLTLVLISIVTFVIGGVGTFYYMNQKLEAATETNQAMNKIETVYSALYNGYYKTVSKQKLVNGALTGMVNSLGDPFTDYMSKSETESLNNTISSSFTGIGAEVQKKGNYIQIIAPIQGTPAKKAGLQADDLILKIDGKSIKGYSLSKAISLIRGKKGTSVTVTIKRGDSTFTKKIIRATIPVKTVTGHLLPKNKTIGYIQVSTFSENTSSEFKAEIKALRKKGAKSFVIDMRDNPGGLMDQALKMSSMFVQNGKTILQVQQRGQSAQVYKAGKKYDGGFKVHEKTVVLINSGSASAAEIFSAALNQSANIKLIGTKSYGKGTAQTTLPFTDKTELKMTIAKWLTPNGSWINHKGLTPTIKADYPSYAYQTAIDTKKTYSKDEVSKQVKKAQVLLNALNYSVGDANGYFGDSTVSAVNKFQTDNKLTVNGTLDKETINKLEELAAQKISENDNALNVAITQLNGK</sequence>
<evidence type="ECO:0000256" key="4">
    <source>
        <dbReference type="ARBA" id="ARBA00022825"/>
    </source>
</evidence>
<evidence type="ECO:0000259" key="7">
    <source>
        <dbReference type="PROSITE" id="PS50106"/>
    </source>
</evidence>
<dbReference type="CDD" id="cd06782">
    <property type="entry name" value="cpPDZ_CPP-like"/>
    <property type="match status" value="1"/>
</dbReference>
<dbReference type="Pfam" id="PF03572">
    <property type="entry name" value="Peptidase_S41"/>
    <property type="match status" value="1"/>
</dbReference>
<dbReference type="InterPro" id="IPR041489">
    <property type="entry name" value="PDZ_6"/>
</dbReference>
<dbReference type="FunFam" id="2.30.42.10:FF:000063">
    <property type="entry name" value="Peptidase, S41 family"/>
    <property type="match status" value="1"/>
</dbReference>
<dbReference type="GO" id="GO:0004175">
    <property type="term" value="F:endopeptidase activity"/>
    <property type="evidence" value="ECO:0007669"/>
    <property type="project" value="TreeGrafter"/>
</dbReference>
<dbReference type="SUPFAM" id="SSF50156">
    <property type="entry name" value="PDZ domain-like"/>
    <property type="match status" value="1"/>
</dbReference>
<dbReference type="GO" id="GO:0008236">
    <property type="term" value="F:serine-type peptidase activity"/>
    <property type="evidence" value="ECO:0007669"/>
    <property type="project" value="UniProtKB-KW"/>
</dbReference>
<dbReference type="InterPro" id="IPR002477">
    <property type="entry name" value="Peptidoglycan-bd-like"/>
</dbReference>
<comment type="similarity">
    <text evidence="1 5">Belongs to the peptidase S41A family.</text>
</comment>
<dbReference type="InterPro" id="IPR036034">
    <property type="entry name" value="PDZ_sf"/>
</dbReference>
<reference evidence="8 9" key="1">
    <citation type="journal article" date="2015" name="Genome Announc.">
        <title>Expanding the biotechnology potential of lactobacilli through comparative genomics of 213 strains and associated genera.</title>
        <authorList>
            <person name="Sun Z."/>
            <person name="Harris H.M."/>
            <person name="McCann A."/>
            <person name="Guo C."/>
            <person name="Argimon S."/>
            <person name="Zhang W."/>
            <person name="Yang X."/>
            <person name="Jeffery I.B."/>
            <person name="Cooney J.C."/>
            <person name="Kagawa T.F."/>
            <person name="Liu W."/>
            <person name="Song Y."/>
            <person name="Salvetti E."/>
            <person name="Wrobel A."/>
            <person name="Rasinkangas P."/>
            <person name="Parkhill J."/>
            <person name="Rea M.C."/>
            <person name="O'Sullivan O."/>
            <person name="Ritari J."/>
            <person name="Douillard F.P."/>
            <person name="Paul Ross R."/>
            <person name="Yang R."/>
            <person name="Briner A.E."/>
            <person name="Felis G.E."/>
            <person name="de Vos W.M."/>
            <person name="Barrangou R."/>
            <person name="Klaenhammer T.R."/>
            <person name="Caufield P.W."/>
            <person name="Cui Y."/>
            <person name="Zhang H."/>
            <person name="O'Toole P.W."/>
        </authorList>
    </citation>
    <scope>NUCLEOTIDE SEQUENCE [LARGE SCALE GENOMIC DNA]</scope>
    <source>
        <strain evidence="8 9">DSM 21116</strain>
    </source>
</reference>
<dbReference type="SMART" id="SM00245">
    <property type="entry name" value="TSPc"/>
    <property type="match status" value="1"/>
</dbReference>
<dbReference type="SMART" id="SM00228">
    <property type="entry name" value="PDZ"/>
    <property type="match status" value="1"/>
</dbReference>
<dbReference type="SUPFAM" id="SSF47090">
    <property type="entry name" value="PGBD-like"/>
    <property type="match status" value="1"/>
</dbReference>
<keyword evidence="6" id="KW-0812">Transmembrane</keyword>
<dbReference type="PANTHER" id="PTHR32060">
    <property type="entry name" value="TAIL-SPECIFIC PROTEASE"/>
    <property type="match status" value="1"/>
</dbReference>
<dbReference type="PANTHER" id="PTHR32060:SF30">
    <property type="entry name" value="CARBOXY-TERMINAL PROCESSING PROTEASE CTPA"/>
    <property type="match status" value="1"/>
</dbReference>
<keyword evidence="2 5" id="KW-0645">Protease</keyword>
<dbReference type="EMBL" id="AYZE01000014">
    <property type="protein sequence ID" value="KRM90980.1"/>
    <property type="molecule type" value="Genomic_DNA"/>
</dbReference>
<dbReference type="Pfam" id="PF17820">
    <property type="entry name" value="PDZ_6"/>
    <property type="match status" value="1"/>
</dbReference>
<evidence type="ECO:0000313" key="8">
    <source>
        <dbReference type="EMBL" id="KRM90980.1"/>
    </source>
</evidence>
<dbReference type="InterPro" id="IPR001478">
    <property type="entry name" value="PDZ"/>
</dbReference>
<keyword evidence="6" id="KW-1133">Transmembrane helix</keyword>
<dbReference type="SUPFAM" id="SSF52096">
    <property type="entry name" value="ClpP/crotonase"/>
    <property type="match status" value="1"/>
</dbReference>
<dbReference type="CDD" id="cd07560">
    <property type="entry name" value="Peptidase_S41_CPP"/>
    <property type="match status" value="1"/>
</dbReference>
<keyword evidence="3 5" id="KW-0378">Hydrolase</keyword>
<evidence type="ECO:0000256" key="2">
    <source>
        <dbReference type="ARBA" id="ARBA00022670"/>
    </source>
</evidence>
<evidence type="ECO:0000256" key="5">
    <source>
        <dbReference type="RuleBase" id="RU004404"/>
    </source>
</evidence>
<dbReference type="InterPro" id="IPR005151">
    <property type="entry name" value="Tail-specific_protease"/>
</dbReference>
<dbReference type="InterPro" id="IPR055210">
    <property type="entry name" value="CtpA/B_N"/>
</dbReference>
<dbReference type="PATRIC" id="fig|1423729.3.peg.989"/>
<dbReference type="GO" id="GO:0006508">
    <property type="term" value="P:proteolysis"/>
    <property type="evidence" value="ECO:0007669"/>
    <property type="project" value="UniProtKB-KW"/>
</dbReference>
<name>A0A0R2CM00_9LACO</name>
<keyword evidence="6" id="KW-0472">Membrane</keyword>
<dbReference type="Gene3D" id="3.90.226.10">
    <property type="entry name" value="2-enoyl-CoA Hydratase, Chain A, domain 1"/>
    <property type="match status" value="1"/>
</dbReference>
<keyword evidence="9" id="KW-1185">Reference proteome</keyword>
<dbReference type="STRING" id="1423729.FC80_GL000976"/>
<dbReference type="GO" id="GO:0007165">
    <property type="term" value="P:signal transduction"/>
    <property type="evidence" value="ECO:0007669"/>
    <property type="project" value="TreeGrafter"/>
</dbReference>
<evidence type="ECO:0000313" key="9">
    <source>
        <dbReference type="Proteomes" id="UP000051131"/>
    </source>
</evidence>
<dbReference type="OrthoDB" id="9812068at2"/>